<keyword evidence="1" id="KW-0812">Transmembrane</keyword>
<dbReference type="InterPro" id="IPR002509">
    <property type="entry name" value="NODB_dom"/>
</dbReference>
<keyword evidence="4" id="KW-1185">Reference proteome</keyword>
<dbReference type="PANTHER" id="PTHR10587:SF128">
    <property type="entry name" value="POLYSACCHARIDE DEACETYLASE PDAB-RELATED"/>
    <property type="match status" value="1"/>
</dbReference>
<proteinExistence type="predicted"/>
<evidence type="ECO:0000256" key="1">
    <source>
        <dbReference type="SAM" id="Phobius"/>
    </source>
</evidence>
<dbReference type="InterPro" id="IPR011330">
    <property type="entry name" value="Glyco_hydro/deAcase_b/a-brl"/>
</dbReference>
<dbReference type="PROSITE" id="PS51677">
    <property type="entry name" value="NODB"/>
    <property type="match status" value="1"/>
</dbReference>
<dbReference type="InterPro" id="IPR014132">
    <property type="entry name" value="PdaB-like"/>
</dbReference>
<dbReference type="PANTHER" id="PTHR10587">
    <property type="entry name" value="GLYCOSYL TRANSFERASE-RELATED"/>
    <property type="match status" value="1"/>
</dbReference>
<keyword evidence="1" id="KW-1133">Transmembrane helix</keyword>
<dbReference type="STRING" id="1403537.Q428_02075"/>
<accession>A0A017RXV7</accession>
<name>A0A017RXV7_9CLOT</name>
<dbReference type="SUPFAM" id="SSF88713">
    <property type="entry name" value="Glycoside hydrolase/deacetylase"/>
    <property type="match status" value="1"/>
</dbReference>
<dbReference type="GO" id="GO:0016020">
    <property type="term" value="C:membrane"/>
    <property type="evidence" value="ECO:0007669"/>
    <property type="project" value="TreeGrafter"/>
</dbReference>
<evidence type="ECO:0000313" key="3">
    <source>
        <dbReference type="EMBL" id="EYE89421.1"/>
    </source>
</evidence>
<feature type="domain" description="NodB homology" evidence="2">
    <location>
        <begin position="55"/>
        <end position="232"/>
    </location>
</feature>
<evidence type="ECO:0000313" key="4">
    <source>
        <dbReference type="Proteomes" id="UP000019681"/>
    </source>
</evidence>
<dbReference type="GO" id="GO:0016810">
    <property type="term" value="F:hydrolase activity, acting on carbon-nitrogen (but not peptide) bonds"/>
    <property type="evidence" value="ECO:0007669"/>
    <property type="project" value="InterPro"/>
</dbReference>
<feature type="transmembrane region" description="Helical" evidence="1">
    <location>
        <begin position="9"/>
        <end position="28"/>
    </location>
</feature>
<dbReference type="CDD" id="cd10917">
    <property type="entry name" value="CE4_NodB_like_6s_7s"/>
    <property type="match status" value="1"/>
</dbReference>
<dbReference type="AlphaFoldDB" id="A0A017RXV7"/>
<sequence length="255" mass="29667">MEKTSLKRIGLNIILVSFLVLMSLYFSVGNGTKYMKVFLNIERDIPIYSVETNEKKVALTFDAAWGEEYTDEILKILEKNNVKATFFLVGNWVERYPEKVKKIHEKGHEIGNHSTSHPHFTELNNEKIKEEIFITSEKIKAINNKGTTLFRPPFGDYNSEVVKAVKETGHYCILWDVDSLDWKNPGEDVILSRVIEKTDNGSIVLFHNNAEETPKVLDRIIKELKKKNFTFVKMSDLIYKDNYYIDNLGRQKRIK</sequence>
<organism evidence="3 4">
    <name type="scientific">Fervidicella metallireducens AeB</name>
    <dbReference type="NCBI Taxonomy" id="1403537"/>
    <lineage>
        <taxon>Bacteria</taxon>
        <taxon>Bacillati</taxon>
        <taxon>Bacillota</taxon>
        <taxon>Clostridia</taxon>
        <taxon>Eubacteriales</taxon>
        <taxon>Clostridiaceae</taxon>
        <taxon>Fervidicella</taxon>
    </lineage>
</organism>
<keyword evidence="1" id="KW-0472">Membrane</keyword>
<gene>
    <name evidence="3" type="ORF">Q428_02075</name>
</gene>
<dbReference type="Gene3D" id="3.20.20.370">
    <property type="entry name" value="Glycoside hydrolase/deacetylase"/>
    <property type="match status" value="1"/>
</dbReference>
<comment type="caution">
    <text evidence="3">The sequence shown here is derived from an EMBL/GenBank/DDBJ whole genome shotgun (WGS) entry which is preliminary data.</text>
</comment>
<dbReference type="NCBIfam" id="TIGR02764">
    <property type="entry name" value="spore_ybaN_pdaB"/>
    <property type="match status" value="1"/>
</dbReference>
<reference evidence="3 4" key="1">
    <citation type="journal article" date="2014" name="Genome Announc.">
        <title>Draft Genome Sequence of Fervidicella metallireducens Strain AeBT, an Iron-Reducing Thermoanaerobe from the Great Artesian Basin.</title>
        <authorList>
            <person name="Patel B.K."/>
        </authorList>
    </citation>
    <scope>NUCLEOTIDE SEQUENCE [LARGE SCALE GENOMIC DNA]</scope>
    <source>
        <strain evidence="3 4">AeB</strain>
    </source>
</reference>
<dbReference type="EMBL" id="AZQP01000004">
    <property type="protein sequence ID" value="EYE89421.1"/>
    <property type="molecule type" value="Genomic_DNA"/>
</dbReference>
<dbReference type="GO" id="GO:0005975">
    <property type="term" value="P:carbohydrate metabolic process"/>
    <property type="evidence" value="ECO:0007669"/>
    <property type="project" value="InterPro"/>
</dbReference>
<evidence type="ECO:0000259" key="2">
    <source>
        <dbReference type="PROSITE" id="PS51677"/>
    </source>
</evidence>
<dbReference type="Proteomes" id="UP000019681">
    <property type="component" value="Unassembled WGS sequence"/>
</dbReference>
<dbReference type="InterPro" id="IPR050248">
    <property type="entry name" value="Polysacc_deacetylase_ArnD"/>
</dbReference>
<protein>
    <submittedName>
        <fullName evidence="3">Deacetylase</fullName>
    </submittedName>
</protein>
<dbReference type="Pfam" id="PF01522">
    <property type="entry name" value="Polysacc_deac_1"/>
    <property type="match status" value="1"/>
</dbReference>